<keyword evidence="2" id="KW-1185">Reference proteome</keyword>
<gene>
    <name evidence="1" type="ORF">GCM10009654_44640</name>
</gene>
<evidence type="ECO:0000313" key="2">
    <source>
        <dbReference type="Proteomes" id="UP001501371"/>
    </source>
</evidence>
<evidence type="ECO:0008006" key="3">
    <source>
        <dbReference type="Google" id="ProtNLM"/>
    </source>
</evidence>
<accession>A0ABN1UYS7</accession>
<proteinExistence type="predicted"/>
<evidence type="ECO:0000313" key="1">
    <source>
        <dbReference type="EMBL" id="GAA1182447.1"/>
    </source>
</evidence>
<name>A0ABN1UYS7_9ACTN</name>
<protein>
    <recommendedName>
        <fullName evidence="3">Transposase</fullName>
    </recommendedName>
</protein>
<comment type="caution">
    <text evidence="1">The sequence shown here is derived from an EMBL/GenBank/DDBJ whole genome shotgun (WGS) entry which is preliminary data.</text>
</comment>
<dbReference type="EMBL" id="BAAAKV010000042">
    <property type="protein sequence ID" value="GAA1182447.1"/>
    <property type="molecule type" value="Genomic_DNA"/>
</dbReference>
<sequence>MREQSPGTAVATAELEATVHAGGFWRLVPESVPRVYDPVTYELLERVLRGLKRLERETE</sequence>
<dbReference type="Proteomes" id="UP001501371">
    <property type="component" value="Unassembled WGS sequence"/>
</dbReference>
<reference evidence="1 2" key="1">
    <citation type="journal article" date="2019" name="Int. J. Syst. Evol. Microbiol.">
        <title>The Global Catalogue of Microorganisms (GCM) 10K type strain sequencing project: providing services to taxonomists for standard genome sequencing and annotation.</title>
        <authorList>
            <consortium name="The Broad Institute Genomics Platform"/>
            <consortium name="The Broad Institute Genome Sequencing Center for Infectious Disease"/>
            <person name="Wu L."/>
            <person name="Ma J."/>
        </authorList>
    </citation>
    <scope>NUCLEOTIDE SEQUENCE [LARGE SCALE GENOMIC DNA]</scope>
    <source>
        <strain evidence="1 2">JCM 12696</strain>
    </source>
</reference>
<organism evidence="1 2">
    <name type="scientific">Streptomyces hebeiensis</name>
    <dbReference type="NCBI Taxonomy" id="229486"/>
    <lineage>
        <taxon>Bacteria</taxon>
        <taxon>Bacillati</taxon>
        <taxon>Actinomycetota</taxon>
        <taxon>Actinomycetes</taxon>
        <taxon>Kitasatosporales</taxon>
        <taxon>Streptomycetaceae</taxon>
        <taxon>Streptomyces</taxon>
    </lineage>
</organism>
<dbReference type="RefSeq" id="WP_344279534.1">
    <property type="nucleotide sequence ID" value="NZ_BAAAKV010000042.1"/>
</dbReference>